<protein>
    <submittedName>
        <fullName evidence="1">Uncharacterized protein</fullName>
    </submittedName>
</protein>
<evidence type="ECO:0000313" key="1">
    <source>
        <dbReference type="EMBL" id="ELP34526.1"/>
    </source>
</evidence>
<reference evidence="1 2" key="1">
    <citation type="journal article" date="2013" name="Mar. Genomics">
        <title>Expression of sulfatases in Rhodopirellula baltica and the diversity of sulfatases in the genus Rhodopirellula.</title>
        <authorList>
            <person name="Wegner C.E."/>
            <person name="Richter-Heitmann T."/>
            <person name="Klindworth A."/>
            <person name="Klockow C."/>
            <person name="Richter M."/>
            <person name="Achstetter T."/>
            <person name="Glockner F.O."/>
            <person name="Harder J."/>
        </authorList>
    </citation>
    <scope>NUCLEOTIDE SEQUENCE [LARGE SCALE GENOMIC DNA]</scope>
    <source>
        <strain evidence="1 2">SWK14</strain>
    </source>
</reference>
<name>L7CNB2_RHOBT</name>
<dbReference type="EMBL" id="AMWG01000030">
    <property type="protein sequence ID" value="ELP34526.1"/>
    <property type="molecule type" value="Genomic_DNA"/>
</dbReference>
<gene>
    <name evidence="1" type="ORF">RBSWK_01536</name>
</gene>
<comment type="caution">
    <text evidence="1">The sequence shown here is derived from an EMBL/GenBank/DDBJ whole genome shotgun (WGS) entry which is preliminary data.</text>
</comment>
<dbReference type="Proteomes" id="UP000010959">
    <property type="component" value="Unassembled WGS sequence"/>
</dbReference>
<evidence type="ECO:0000313" key="2">
    <source>
        <dbReference type="Proteomes" id="UP000010959"/>
    </source>
</evidence>
<dbReference type="AlphaFoldDB" id="L7CNB2"/>
<sequence>MNTTDRIQKRFDELEAMAEEIARSCSPTTERVRSVWFDDGQPPERPCERLDTIRYV</sequence>
<accession>L7CNB2</accession>
<proteinExistence type="predicted"/>
<organism evidence="1 2">
    <name type="scientific">Rhodopirellula baltica SWK14</name>
    <dbReference type="NCBI Taxonomy" id="993516"/>
    <lineage>
        <taxon>Bacteria</taxon>
        <taxon>Pseudomonadati</taxon>
        <taxon>Planctomycetota</taxon>
        <taxon>Planctomycetia</taxon>
        <taxon>Pirellulales</taxon>
        <taxon>Pirellulaceae</taxon>
        <taxon>Rhodopirellula</taxon>
    </lineage>
</organism>